<dbReference type="AlphaFoldDB" id="A0A6N7UR05"/>
<comment type="similarity">
    <text evidence="1">Belongs to the LytR/CpsA/Psr (LCP) family.</text>
</comment>
<dbReference type="InterPro" id="IPR050922">
    <property type="entry name" value="LytR/CpsA/Psr_CW_biosynth"/>
</dbReference>
<keyword evidence="2" id="KW-0472">Membrane</keyword>
<feature type="transmembrane region" description="Helical" evidence="2">
    <location>
        <begin position="26"/>
        <end position="47"/>
    </location>
</feature>
<evidence type="ECO:0000256" key="1">
    <source>
        <dbReference type="ARBA" id="ARBA00006068"/>
    </source>
</evidence>
<dbReference type="EMBL" id="VULY01000018">
    <property type="protein sequence ID" value="MSR93081.1"/>
    <property type="molecule type" value="Genomic_DNA"/>
</dbReference>
<dbReference type="NCBIfam" id="TIGR00350">
    <property type="entry name" value="lytR_cpsA_psr"/>
    <property type="match status" value="1"/>
</dbReference>
<feature type="domain" description="Cell envelope-related transcriptional attenuator" evidence="3">
    <location>
        <begin position="92"/>
        <end position="249"/>
    </location>
</feature>
<dbReference type="RefSeq" id="WP_154475809.1">
    <property type="nucleotide sequence ID" value="NZ_JAXFXH010000019.1"/>
</dbReference>
<keyword evidence="2" id="KW-0812">Transmembrane</keyword>
<gene>
    <name evidence="4" type="ORF">FYJ34_01990</name>
</gene>
<keyword evidence="2" id="KW-1133">Transmembrane helix</keyword>
<comment type="caution">
    <text evidence="4">The sequence shown here is derived from an EMBL/GenBank/DDBJ whole genome shotgun (WGS) entry which is preliminary data.</text>
</comment>
<accession>A0A6N7UR05</accession>
<organism evidence="4 5">
    <name type="scientific">Suipraeoptans intestinalis</name>
    <dbReference type="NCBI Taxonomy" id="2606628"/>
    <lineage>
        <taxon>Bacteria</taxon>
        <taxon>Bacillati</taxon>
        <taxon>Bacillota</taxon>
        <taxon>Clostridia</taxon>
        <taxon>Lachnospirales</taxon>
        <taxon>Lachnospiraceae</taxon>
        <taxon>Suipraeoptans</taxon>
    </lineage>
</organism>
<protein>
    <submittedName>
        <fullName evidence="4">LytR family transcriptional regulator</fullName>
    </submittedName>
</protein>
<proteinExistence type="inferred from homology"/>
<keyword evidence="5" id="KW-1185">Reference proteome</keyword>
<dbReference type="Pfam" id="PF03816">
    <property type="entry name" value="LytR_cpsA_psr"/>
    <property type="match status" value="1"/>
</dbReference>
<dbReference type="InterPro" id="IPR004474">
    <property type="entry name" value="LytR_CpsA_psr"/>
</dbReference>
<dbReference type="Proteomes" id="UP000434409">
    <property type="component" value="Unassembled WGS sequence"/>
</dbReference>
<dbReference type="PANTHER" id="PTHR33392">
    <property type="entry name" value="POLYISOPRENYL-TEICHOIC ACID--PEPTIDOGLYCAN TEICHOIC ACID TRANSFERASE TAGU"/>
    <property type="match status" value="1"/>
</dbReference>
<evidence type="ECO:0000313" key="5">
    <source>
        <dbReference type="Proteomes" id="UP000434409"/>
    </source>
</evidence>
<dbReference type="Gene3D" id="3.40.630.190">
    <property type="entry name" value="LCP protein"/>
    <property type="match status" value="1"/>
</dbReference>
<reference evidence="4 5" key="1">
    <citation type="submission" date="2019-08" db="EMBL/GenBank/DDBJ databases">
        <title>In-depth cultivation of the pig gut microbiome towards novel bacterial diversity and tailored functional studies.</title>
        <authorList>
            <person name="Wylensek D."/>
            <person name="Hitch T.C.A."/>
            <person name="Clavel T."/>
        </authorList>
    </citation>
    <scope>NUCLEOTIDE SEQUENCE [LARGE SCALE GENOMIC DNA]</scope>
    <source>
        <strain evidence="4 5">68-1-5</strain>
    </source>
</reference>
<name>A0A6N7UR05_9FIRM</name>
<evidence type="ECO:0000313" key="4">
    <source>
        <dbReference type="EMBL" id="MSR93081.1"/>
    </source>
</evidence>
<evidence type="ECO:0000256" key="2">
    <source>
        <dbReference type="SAM" id="Phobius"/>
    </source>
</evidence>
<sequence length="374" mass="41791">MSRKHTDRMTEKERRKLRKKRGRKRAFILISELIILSVLCVVAYGIFKLDMLDTRTLDKEKLEVYKDTGEYTNIALFGLDSREGELDGGVQSDTIMIASINNQTNDVKIISVFRDTLLQQSNGSYEKANSAYTMGGPQEAISMLNRNLDLDIQSYVSVNFNALVDVIDELGGIEVNLTAEEAFYTNGYAAETSKVVGQEMKDIKEEAGVQLLDGVHAVSYARIRYTEGNDFKRTERQRIVLEKVAEKAKKANLFTLNKIVDKVFPQISTNLTLPNMLGFAANAAKYNIVETSGFPYSVTTSEEVADHEGSYVVPINMADNVKRLHAALFGDELYEPSSKVWEVHSDIISLTGITEDTLEMQTSFGGEASNEESQ</sequence>
<dbReference type="PANTHER" id="PTHR33392:SF6">
    <property type="entry name" value="POLYISOPRENYL-TEICHOIC ACID--PEPTIDOGLYCAN TEICHOIC ACID TRANSFERASE TAGU"/>
    <property type="match status" value="1"/>
</dbReference>
<evidence type="ECO:0000259" key="3">
    <source>
        <dbReference type="Pfam" id="PF03816"/>
    </source>
</evidence>